<evidence type="ECO:0008006" key="5">
    <source>
        <dbReference type="Google" id="ProtNLM"/>
    </source>
</evidence>
<dbReference type="Gene3D" id="2.130.10.10">
    <property type="entry name" value="YVTN repeat-like/Quinoprotein amine dehydrogenase"/>
    <property type="match status" value="3"/>
</dbReference>
<proteinExistence type="predicted"/>
<dbReference type="Proteomes" id="UP000609064">
    <property type="component" value="Unassembled WGS sequence"/>
</dbReference>
<evidence type="ECO:0000313" key="3">
    <source>
        <dbReference type="EMBL" id="GGD54914.1"/>
    </source>
</evidence>
<dbReference type="SUPFAM" id="SSF110296">
    <property type="entry name" value="Oligoxyloglucan reducing end-specific cellobiohydrolase"/>
    <property type="match status" value="2"/>
</dbReference>
<evidence type="ECO:0000256" key="1">
    <source>
        <dbReference type="SAM" id="MobiDB-lite"/>
    </source>
</evidence>
<feature type="region of interest" description="Disordered" evidence="1">
    <location>
        <begin position="154"/>
        <end position="173"/>
    </location>
</feature>
<dbReference type="RefSeq" id="WP_188765812.1">
    <property type="nucleotide sequence ID" value="NZ_BMKK01000003.1"/>
</dbReference>
<dbReference type="NCBIfam" id="NF045639">
    <property type="entry name" value="GCX_COOH"/>
    <property type="match status" value="1"/>
</dbReference>
<reference evidence="3" key="1">
    <citation type="journal article" date="2014" name="Int. J. Syst. Evol. Microbiol.">
        <title>Complete genome sequence of Corynebacterium casei LMG S-19264T (=DSM 44701T), isolated from a smear-ripened cheese.</title>
        <authorList>
            <consortium name="US DOE Joint Genome Institute (JGI-PGF)"/>
            <person name="Walter F."/>
            <person name="Albersmeier A."/>
            <person name="Kalinowski J."/>
            <person name="Ruckert C."/>
        </authorList>
    </citation>
    <scope>NUCLEOTIDE SEQUENCE</scope>
    <source>
        <strain evidence="3">CGMCC 1.15958</strain>
    </source>
</reference>
<accession>A0A916YQ01</accession>
<dbReference type="AlphaFoldDB" id="A0A916YQ01"/>
<evidence type="ECO:0000256" key="2">
    <source>
        <dbReference type="SAM" id="SignalP"/>
    </source>
</evidence>
<keyword evidence="4" id="KW-1185">Reference proteome</keyword>
<protein>
    <recommendedName>
        <fullName evidence="5">Glycosyl hydrolase</fullName>
    </recommendedName>
</protein>
<comment type="caution">
    <text evidence="3">The sequence shown here is derived from an EMBL/GenBank/DDBJ whole genome shotgun (WGS) entry which is preliminary data.</text>
</comment>
<gene>
    <name evidence="3" type="ORF">GCM10011514_18870</name>
</gene>
<reference evidence="3" key="2">
    <citation type="submission" date="2020-09" db="EMBL/GenBank/DDBJ databases">
        <authorList>
            <person name="Sun Q."/>
            <person name="Zhou Y."/>
        </authorList>
    </citation>
    <scope>NUCLEOTIDE SEQUENCE</scope>
    <source>
        <strain evidence="3">CGMCC 1.15958</strain>
    </source>
</reference>
<keyword evidence="2" id="KW-0732">Signal</keyword>
<name>A0A916YQ01_9BACT</name>
<sequence length="877" mass="93660">MKNNLYLYLLLLSIPFFAISQEEKENPEERARFEYERTKDPKTGLMPRHELEKSRAIMSKMIKLMAPIPNITWVERGPNNVGGRTRALMWDPNDANKKKVWAGGVSGGLWYNNDITTNTTVWTKVNDFWDNIAIGCITYDPSNTQIMYVGTGERSASDKTDNTGASGTGGGGIWKSTNGGTSWSLLTSTIPDYVNSTTLASSWREVLNIVVNAQGHVFALTFQGVLKSTDGGTTWATLTGTGAPAIDYNNPGIITDMKMGSDGILYIAEGGVNNPKIYKSTDNTASAFTTITPAGTFAPSRVELALAPSTSGNSQVIYAVAAGSRVAFFKKSVDAGANWTDVIVPLDVDGESNPKPPFTGKQGTYNLVLGIKPTDPNVIYAGGTTIGISYTGGVSVSGNPAWKFEYGSNYFYPPTNKFFVDNHAFAARPGFPNEAIFGNDGGVFYSAEWGDATATAPDFQRRTNGYNVTQFFGVAMAGAANAGLVMGGAQDNGSQTITSNYGTLGNGFEIKGGDGGLCFIDQEDSNILIASYTNLDVELFPNGPTNKTGAIALDNDKERGSFINAADYDSPNNKLYTDYSIKNESVTENKIRRYLISGTAPNYAVARVVYTLDAGLPALTALKISVIKVGPSNTLYIGTSDGDVYKTANLPDADQTITLTKIMDKANTSVGNVSSIDFANGGQTMVVTKSNYNIKSVFYTVNGGTNWTSKDETGYGLQNIPIRYALINPVDTKQVLLATELGVWSTSDITATNPQWSPTNASLANVRCDMLRYRSSDNTVAVATHGRGIFTTKLNQNSTPCPTTLVLISTADDKATGTTTFQASESISASNKITGTATVTMKAGKSVELKPSTNGGGTTFEAANGTVFQAYIQGCTN</sequence>
<dbReference type="InterPro" id="IPR055015">
    <property type="entry name" value="GCX_COOH"/>
</dbReference>
<feature type="signal peptide" evidence="2">
    <location>
        <begin position="1"/>
        <end position="20"/>
    </location>
</feature>
<dbReference type="InterPro" id="IPR015943">
    <property type="entry name" value="WD40/YVTN_repeat-like_dom_sf"/>
</dbReference>
<dbReference type="EMBL" id="BMKK01000003">
    <property type="protein sequence ID" value="GGD54914.1"/>
    <property type="molecule type" value="Genomic_DNA"/>
</dbReference>
<feature type="chain" id="PRO_5037815393" description="Glycosyl hydrolase" evidence="2">
    <location>
        <begin position="21"/>
        <end position="877"/>
    </location>
</feature>
<organism evidence="3 4">
    <name type="scientific">Emticicia aquatilis</name>
    <dbReference type="NCBI Taxonomy" id="1537369"/>
    <lineage>
        <taxon>Bacteria</taxon>
        <taxon>Pseudomonadati</taxon>
        <taxon>Bacteroidota</taxon>
        <taxon>Cytophagia</taxon>
        <taxon>Cytophagales</taxon>
        <taxon>Leadbetterellaceae</taxon>
        <taxon>Emticicia</taxon>
    </lineage>
</organism>
<evidence type="ECO:0000313" key="4">
    <source>
        <dbReference type="Proteomes" id="UP000609064"/>
    </source>
</evidence>